<proteinExistence type="predicted"/>
<dbReference type="CDD" id="cd00093">
    <property type="entry name" value="HTH_XRE"/>
    <property type="match status" value="1"/>
</dbReference>
<protein>
    <recommendedName>
        <fullName evidence="1">HTH cro/C1-type domain-containing protein</fullName>
    </recommendedName>
</protein>
<dbReference type="Proteomes" id="UP001500212">
    <property type="component" value="Unassembled WGS sequence"/>
</dbReference>
<evidence type="ECO:0000313" key="3">
    <source>
        <dbReference type="Proteomes" id="UP001500212"/>
    </source>
</evidence>
<dbReference type="InterPro" id="IPR001387">
    <property type="entry name" value="Cro/C1-type_HTH"/>
</dbReference>
<dbReference type="EMBL" id="BAABHJ010000003">
    <property type="protein sequence ID" value="GAA4603999.1"/>
    <property type="molecule type" value="Genomic_DNA"/>
</dbReference>
<accession>A0ABP8TEY7</accession>
<organism evidence="2 3">
    <name type="scientific">Actinoallomurus liliacearum</name>
    <dbReference type="NCBI Taxonomy" id="1080073"/>
    <lineage>
        <taxon>Bacteria</taxon>
        <taxon>Bacillati</taxon>
        <taxon>Actinomycetota</taxon>
        <taxon>Actinomycetes</taxon>
        <taxon>Streptosporangiales</taxon>
        <taxon>Thermomonosporaceae</taxon>
        <taxon>Actinoallomurus</taxon>
    </lineage>
</organism>
<evidence type="ECO:0000313" key="2">
    <source>
        <dbReference type="EMBL" id="GAA4603999.1"/>
    </source>
</evidence>
<sequence>MPESNTYSVGADLAFGERVKMLRTRRGMTREVLGALVGKSGSWVKGIETGRLQQPKLPVLLRLAEALRVRDLAELTGNQSTPVHLFAGPGHPALPAVRDAINTLVVPDAPPPPLDHLQARVDAAWRARHAAPDHRTVLGRLLPDLIKDAQRAVKLYESDERRHARAMLADVYNLAQFFLAYQPAADLLWRVAERAMTAAQEADDPEALGGATWLLVEAHRDSGDFEIAEGVNQQALDLLRPYMDDAGHRLRARWGALLFAYAYTAARAGENGMAWRLWDEANDVAQRLPRDYYDPMTSFSRAVMGAHAVTIAVELRQGGESSQQARRAARLTIPSQPRRGRHLIEVARAYHLNNDKRSALGSLSEAYVVAPETIRYNGHARRILLELTTEGPRELRRDANDLADRVGLLV</sequence>
<dbReference type="Gene3D" id="1.10.260.40">
    <property type="entry name" value="lambda repressor-like DNA-binding domains"/>
    <property type="match status" value="1"/>
</dbReference>
<evidence type="ECO:0000259" key="1">
    <source>
        <dbReference type="PROSITE" id="PS50943"/>
    </source>
</evidence>
<comment type="caution">
    <text evidence="2">The sequence shown here is derived from an EMBL/GenBank/DDBJ whole genome shotgun (WGS) entry which is preliminary data.</text>
</comment>
<feature type="domain" description="HTH cro/C1-type" evidence="1">
    <location>
        <begin position="19"/>
        <end position="75"/>
    </location>
</feature>
<dbReference type="SMART" id="SM00530">
    <property type="entry name" value="HTH_XRE"/>
    <property type="match status" value="1"/>
</dbReference>
<name>A0ABP8TEY7_9ACTN</name>
<gene>
    <name evidence="2" type="ORF">GCM10023195_13500</name>
</gene>
<dbReference type="InterPro" id="IPR010982">
    <property type="entry name" value="Lambda_DNA-bd_dom_sf"/>
</dbReference>
<dbReference type="Pfam" id="PF13560">
    <property type="entry name" value="HTH_31"/>
    <property type="match status" value="1"/>
</dbReference>
<keyword evidence="3" id="KW-1185">Reference proteome</keyword>
<reference evidence="3" key="1">
    <citation type="journal article" date="2019" name="Int. J. Syst. Evol. Microbiol.">
        <title>The Global Catalogue of Microorganisms (GCM) 10K type strain sequencing project: providing services to taxonomists for standard genome sequencing and annotation.</title>
        <authorList>
            <consortium name="The Broad Institute Genomics Platform"/>
            <consortium name="The Broad Institute Genome Sequencing Center for Infectious Disease"/>
            <person name="Wu L."/>
            <person name="Ma J."/>
        </authorList>
    </citation>
    <scope>NUCLEOTIDE SEQUENCE [LARGE SCALE GENOMIC DNA]</scope>
    <source>
        <strain evidence="3">JCM 17938</strain>
    </source>
</reference>
<dbReference type="PROSITE" id="PS50943">
    <property type="entry name" value="HTH_CROC1"/>
    <property type="match status" value="1"/>
</dbReference>
<dbReference type="SUPFAM" id="SSF47413">
    <property type="entry name" value="lambda repressor-like DNA-binding domains"/>
    <property type="match status" value="1"/>
</dbReference>